<gene>
    <name evidence="1" type="ORF">PENSUB_13679</name>
</gene>
<dbReference type="InterPro" id="IPR011333">
    <property type="entry name" value="SKP1/BTB/POZ_sf"/>
</dbReference>
<proteinExistence type="predicted"/>
<sequence>MENFEEVIRSPEFRFLIEPDRKKLTVHTGVVQNLSPPLAVLMNNGRMKESLSGTAAIEDIEEATFIAFREFGYHGRYKTLSRGDEGNSDDLSADGYAKSIETESIEARRWAQFKSIRFTEKAALPSSNPDFLTHAKVYVFGTRYLIDSLREKALKSLHRDLCEFQFGSQTVSRILDQLEYAFQNTGRQEPDRYYSLRMMVIECRMQGKVFD</sequence>
<dbReference type="PANTHER" id="PTHR47843">
    <property type="entry name" value="BTB DOMAIN-CONTAINING PROTEIN-RELATED"/>
    <property type="match status" value="1"/>
</dbReference>
<dbReference type="Gene3D" id="3.30.710.10">
    <property type="entry name" value="Potassium Channel Kv1.1, Chain A"/>
    <property type="match status" value="1"/>
</dbReference>
<evidence type="ECO:0000313" key="1">
    <source>
        <dbReference type="EMBL" id="OKO89613.1"/>
    </source>
</evidence>
<evidence type="ECO:0000313" key="2">
    <source>
        <dbReference type="Proteomes" id="UP000186955"/>
    </source>
</evidence>
<dbReference type="PANTHER" id="PTHR47843:SF2">
    <property type="entry name" value="BTB DOMAIN-CONTAINING PROTEIN"/>
    <property type="match status" value="1"/>
</dbReference>
<reference evidence="1 2" key="1">
    <citation type="submission" date="2016-10" db="EMBL/GenBank/DDBJ databases">
        <title>Genome sequence of the ascomycete fungus Penicillium subrubescens.</title>
        <authorList>
            <person name="De Vries R.P."/>
            <person name="Peng M."/>
            <person name="Dilokpimol A."/>
            <person name="Hilden K."/>
            <person name="Makela M.R."/>
            <person name="Grigoriev I."/>
            <person name="Riley R."/>
            <person name="Granchi Z."/>
        </authorList>
    </citation>
    <scope>NUCLEOTIDE SEQUENCE [LARGE SCALE GENOMIC DNA]</scope>
    <source>
        <strain evidence="1 2">CBS 132785</strain>
    </source>
</reference>
<evidence type="ECO:0008006" key="3">
    <source>
        <dbReference type="Google" id="ProtNLM"/>
    </source>
</evidence>
<keyword evidence="2" id="KW-1185">Reference proteome</keyword>
<protein>
    <recommendedName>
        <fullName evidence="3">BTB domain-containing protein</fullName>
    </recommendedName>
</protein>
<dbReference type="STRING" id="1316194.A0A1Q5SNW6"/>
<dbReference type="EMBL" id="MNBE01000773">
    <property type="protein sequence ID" value="OKO89613.1"/>
    <property type="molecule type" value="Genomic_DNA"/>
</dbReference>
<organism evidence="1 2">
    <name type="scientific">Penicillium subrubescens</name>
    <dbReference type="NCBI Taxonomy" id="1316194"/>
    <lineage>
        <taxon>Eukaryota</taxon>
        <taxon>Fungi</taxon>
        <taxon>Dikarya</taxon>
        <taxon>Ascomycota</taxon>
        <taxon>Pezizomycotina</taxon>
        <taxon>Eurotiomycetes</taxon>
        <taxon>Eurotiomycetidae</taxon>
        <taxon>Eurotiales</taxon>
        <taxon>Aspergillaceae</taxon>
        <taxon>Penicillium</taxon>
    </lineage>
</organism>
<accession>A0A1Q5SNW6</accession>
<dbReference type="AlphaFoldDB" id="A0A1Q5SNW6"/>
<comment type="caution">
    <text evidence="1">The sequence shown here is derived from an EMBL/GenBank/DDBJ whole genome shotgun (WGS) entry which is preliminary data.</text>
</comment>
<name>A0A1Q5SNW6_9EURO</name>
<dbReference type="Proteomes" id="UP000186955">
    <property type="component" value="Unassembled WGS sequence"/>
</dbReference>